<proteinExistence type="predicted"/>
<dbReference type="WBParaSite" id="ACAC_0001041601-mRNA-1">
    <property type="protein sequence ID" value="ACAC_0001041601-mRNA-1"/>
    <property type="gene ID" value="ACAC_0001041601"/>
</dbReference>
<keyword evidence="1" id="KW-1185">Reference proteome</keyword>
<dbReference type="Proteomes" id="UP000035642">
    <property type="component" value="Unassembled WGS sequence"/>
</dbReference>
<name>A0A0K0DH05_ANGCA</name>
<dbReference type="AlphaFoldDB" id="A0A0K0DH05"/>
<organism evidence="1 2">
    <name type="scientific">Angiostrongylus cantonensis</name>
    <name type="common">Rat lungworm</name>
    <dbReference type="NCBI Taxonomy" id="6313"/>
    <lineage>
        <taxon>Eukaryota</taxon>
        <taxon>Metazoa</taxon>
        <taxon>Ecdysozoa</taxon>
        <taxon>Nematoda</taxon>
        <taxon>Chromadorea</taxon>
        <taxon>Rhabditida</taxon>
        <taxon>Rhabditina</taxon>
        <taxon>Rhabditomorpha</taxon>
        <taxon>Strongyloidea</taxon>
        <taxon>Metastrongylidae</taxon>
        <taxon>Angiostrongylus</taxon>
    </lineage>
</organism>
<evidence type="ECO:0000313" key="1">
    <source>
        <dbReference type="Proteomes" id="UP000035642"/>
    </source>
</evidence>
<protein>
    <submittedName>
        <fullName evidence="2">LETM1 domain-containing protein</fullName>
    </submittedName>
</protein>
<evidence type="ECO:0000313" key="2">
    <source>
        <dbReference type="WBParaSite" id="ACAC_0001041601-mRNA-1"/>
    </source>
</evidence>
<sequence>MIKNQKHAYLNDKLWKVDRTRGLHLNDNRFGRELAMRLLRFHLGGLSVPEDRRLLWLLNYWLSNANVKMLCEPIVFLGDVVKKGIFPICD</sequence>
<reference evidence="1" key="1">
    <citation type="submission" date="2012-09" db="EMBL/GenBank/DDBJ databases">
        <authorList>
            <person name="Martin A.A."/>
        </authorList>
    </citation>
    <scope>NUCLEOTIDE SEQUENCE</scope>
</reference>
<accession>A0A0K0DH05</accession>
<reference evidence="2" key="2">
    <citation type="submission" date="2017-02" db="UniProtKB">
        <authorList>
            <consortium name="WormBaseParasite"/>
        </authorList>
    </citation>
    <scope>IDENTIFICATION</scope>
</reference>